<reference evidence="2" key="1">
    <citation type="submission" date="2020-03" db="EMBL/GenBank/DDBJ databases">
        <title>The deep terrestrial virosphere.</title>
        <authorList>
            <person name="Holmfeldt K."/>
            <person name="Nilsson E."/>
            <person name="Simone D."/>
            <person name="Lopez-Fernandez M."/>
            <person name="Wu X."/>
            <person name="de Brujin I."/>
            <person name="Lundin D."/>
            <person name="Andersson A."/>
            <person name="Bertilsson S."/>
            <person name="Dopson M."/>
        </authorList>
    </citation>
    <scope>NUCLEOTIDE SEQUENCE</scope>
    <source>
        <strain evidence="2">TM448A05280</strain>
    </source>
</reference>
<name>A0A6H2A425_9ZZZZ</name>
<evidence type="ECO:0000313" key="2">
    <source>
        <dbReference type="EMBL" id="QJA54564.1"/>
    </source>
</evidence>
<feature type="region of interest" description="Disordered" evidence="1">
    <location>
        <begin position="76"/>
        <end position="103"/>
    </location>
</feature>
<protein>
    <submittedName>
        <fullName evidence="2">Uncharacterized protein</fullName>
    </submittedName>
</protein>
<dbReference type="EMBL" id="MT144518">
    <property type="protein sequence ID" value="QJA54564.1"/>
    <property type="molecule type" value="Genomic_DNA"/>
</dbReference>
<sequence length="103" mass="11109">MNAVKIAQNICDAAKNAEGTDYILPSEILLARALLKAVGGLSKASHLCFMREDDNTQTIDDIEVITNKTLAELGVSDERSKSNLRGVRVGNGNHSSPKPPPRH</sequence>
<gene>
    <name evidence="2" type="ORF">TM448A05280_0004</name>
</gene>
<evidence type="ECO:0000256" key="1">
    <source>
        <dbReference type="SAM" id="MobiDB-lite"/>
    </source>
</evidence>
<organism evidence="2">
    <name type="scientific">viral metagenome</name>
    <dbReference type="NCBI Taxonomy" id="1070528"/>
    <lineage>
        <taxon>unclassified sequences</taxon>
        <taxon>metagenomes</taxon>
        <taxon>organismal metagenomes</taxon>
    </lineage>
</organism>
<accession>A0A6H2A425</accession>
<dbReference type="AlphaFoldDB" id="A0A6H2A425"/>
<proteinExistence type="predicted"/>